<keyword evidence="1" id="KW-0812">Transmembrane</keyword>
<feature type="domain" description="DUF7865" evidence="2">
    <location>
        <begin position="1"/>
        <end position="85"/>
    </location>
</feature>
<evidence type="ECO:0000313" key="4">
    <source>
        <dbReference type="Proteomes" id="UP000289340"/>
    </source>
</evidence>
<feature type="domain" description="DUF7865" evidence="2">
    <location>
        <begin position="86"/>
        <end position="117"/>
    </location>
</feature>
<sequence>MVSSIYTLMCVLHSTIALTCGALMIFYSKEIFVLGHGSETTSKLQGTTPHDLLLIDTSDSFSGLLLFTIGCLLLMVAFVKDIDFQMWRFFFERKLGDLAHEWPRHAVGDIALAISWVFFLVYTWRE</sequence>
<organism evidence="3 4">
    <name type="scientific">Glycine soja</name>
    <name type="common">Wild soybean</name>
    <dbReference type="NCBI Taxonomy" id="3848"/>
    <lineage>
        <taxon>Eukaryota</taxon>
        <taxon>Viridiplantae</taxon>
        <taxon>Streptophyta</taxon>
        <taxon>Embryophyta</taxon>
        <taxon>Tracheophyta</taxon>
        <taxon>Spermatophyta</taxon>
        <taxon>Magnoliopsida</taxon>
        <taxon>eudicotyledons</taxon>
        <taxon>Gunneridae</taxon>
        <taxon>Pentapetalae</taxon>
        <taxon>rosids</taxon>
        <taxon>fabids</taxon>
        <taxon>Fabales</taxon>
        <taxon>Fabaceae</taxon>
        <taxon>Papilionoideae</taxon>
        <taxon>50 kb inversion clade</taxon>
        <taxon>NPAAA clade</taxon>
        <taxon>indigoferoid/millettioid clade</taxon>
        <taxon>Phaseoleae</taxon>
        <taxon>Glycine</taxon>
        <taxon>Glycine subgen. Soja</taxon>
    </lineage>
</organism>
<name>A0A445L123_GLYSO</name>
<accession>A0A445L123</accession>
<evidence type="ECO:0000313" key="3">
    <source>
        <dbReference type="EMBL" id="RZC16805.1"/>
    </source>
</evidence>
<evidence type="ECO:0000259" key="2">
    <source>
        <dbReference type="Pfam" id="PF25266"/>
    </source>
</evidence>
<comment type="caution">
    <text evidence="3">The sequence shown here is derived from an EMBL/GenBank/DDBJ whole genome shotgun (WGS) entry which is preliminary data.</text>
</comment>
<protein>
    <recommendedName>
        <fullName evidence="2">DUF7865 domain-containing protein</fullName>
    </recommendedName>
</protein>
<keyword evidence="1" id="KW-0472">Membrane</keyword>
<keyword evidence="4" id="KW-1185">Reference proteome</keyword>
<gene>
    <name evidence="3" type="ORF">D0Y65_009911</name>
</gene>
<dbReference type="PANTHER" id="PTHR34274:SF12">
    <property type="entry name" value="PROTEIN, PUTATIVE-RELATED"/>
    <property type="match status" value="1"/>
</dbReference>
<proteinExistence type="predicted"/>
<dbReference type="PANTHER" id="PTHR34274">
    <property type="entry name" value="TRANSMEMBRANE PROTEIN"/>
    <property type="match status" value="1"/>
</dbReference>
<dbReference type="InterPro" id="IPR057187">
    <property type="entry name" value="DUF7865"/>
</dbReference>
<reference evidence="3 4" key="1">
    <citation type="submission" date="2018-09" db="EMBL/GenBank/DDBJ databases">
        <title>A high-quality reference genome of wild soybean provides a powerful tool to mine soybean genomes.</title>
        <authorList>
            <person name="Xie M."/>
            <person name="Chung C.Y.L."/>
            <person name="Li M.-W."/>
            <person name="Wong F.-L."/>
            <person name="Chan T.-F."/>
            <person name="Lam H.-M."/>
        </authorList>
    </citation>
    <scope>NUCLEOTIDE SEQUENCE [LARGE SCALE GENOMIC DNA]</scope>
    <source>
        <strain evidence="4">cv. W05</strain>
        <tissue evidence="3">Hypocotyl of etiolated seedlings</tissue>
    </source>
</reference>
<feature type="transmembrane region" description="Helical" evidence="1">
    <location>
        <begin position="61"/>
        <end position="79"/>
    </location>
</feature>
<dbReference type="Pfam" id="PF25266">
    <property type="entry name" value="DUF7865"/>
    <property type="match status" value="2"/>
</dbReference>
<feature type="transmembrane region" description="Helical" evidence="1">
    <location>
        <begin position="5"/>
        <end position="27"/>
    </location>
</feature>
<dbReference type="AlphaFoldDB" id="A0A445L123"/>
<evidence type="ECO:0000256" key="1">
    <source>
        <dbReference type="SAM" id="Phobius"/>
    </source>
</evidence>
<dbReference type="EMBL" id="QZWG01000004">
    <property type="protein sequence ID" value="RZC16805.1"/>
    <property type="molecule type" value="Genomic_DNA"/>
</dbReference>
<keyword evidence="1" id="KW-1133">Transmembrane helix</keyword>
<dbReference type="Proteomes" id="UP000289340">
    <property type="component" value="Chromosome 4"/>
</dbReference>